<evidence type="ECO:0000313" key="7">
    <source>
        <dbReference type="EMBL" id="GGB85358.1"/>
    </source>
</evidence>
<evidence type="ECO:0000256" key="5">
    <source>
        <dbReference type="SAM" id="Phobius"/>
    </source>
</evidence>
<evidence type="ECO:0000256" key="4">
    <source>
        <dbReference type="ARBA" id="ARBA00023136"/>
    </source>
</evidence>
<evidence type="ECO:0000256" key="3">
    <source>
        <dbReference type="ARBA" id="ARBA00022989"/>
    </source>
</evidence>
<feature type="transmembrane region" description="Helical" evidence="5">
    <location>
        <begin position="70"/>
        <end position="89"/>
    </location>
</feature>
<dbReference type="Pfam" id="PF06803">
    <property type="entry name" value="DUF1232"/>
    <property type="match status" value="1"/>
</dbReference>
<reference evidence="8" key="1">
    <citation type="journal article" date="2019" name="Int. J. Syst. Evol. Microbiol.">
        <title>The Global Catalogue of Microorganisms (GCM) 10K type strain sequencing project: providing services to taxonomists for standard genome sequencing and annotation.</title>
        <authorList>
            <consortium name="The Broad Institute Genomics Platform"/>
            <consortium name="The Broad Institute Genome Sequencing Center for Infectious Disease"/>
            <person name="Wu L."/>
            <person name="Ma J."/>
        </authorList>
    </citation>
    <scope>NUCLEOTIDE SEQUENCE [LARGE SCALE GENOMIC DNA]</scope>
    <source>
        <strain evidence="8">CGMCC 1.15461</strain>
    </source>
</reference>
<evidence type="ECO:0000256" key="2">
    <source>
        <dbReference type="ARBA" id="ARBA00022692"/>
    </source>
</evidence>
<feature type="domain" description="DUF1232" evidence="6">
    <location>
        <begin position="77"/>
        <end position="109"/>
    </location>
</feature>
<comment type="subcellular location">
    <subcellularLocation>
        <location evidence="1">Endomembrane system</location>
        <topology evidence="1">Multi-pass membrane protein</topology>
    </subcellularLocation>
</comment>
<keyword evidence="3 5" id="KW-1133">Transmembrane helix</keyword>
<comment type="caution">
    <text evidence="7">The sequence shown here is derived from an EMBL/GenBank/DDBJ whole genome shotgun (WGS) entry which is preliminary data.</text>
</comment>
<evidence type="ECO:0000313" key="8">
    <source>
        <dbReference type="Proteomes" id="UP000615760"/>
    </source>
</evidence>
<gene>
    <name evidence="7" type="ORF">GCM10007424_26750</name>
</gene>
<name>A0ABQ1K553_9FLAO</name>
<dbReference type="EMBL" id="BMJE01000008">
    <property type="protein sequence ID" value="GGB85358.1"/>
    <property type="molecule type" value="Genomic_DNA"/>
</dbReference>
<proteinExistence type="predicted"/>
<evidence type="ECO:0000256" key="1">
    <source>
        <dbReference type="ARBA" id="ARBA00004127"/>
    </source>
</evidence>
<protein>
    <recommendedName>
        <fullName evidence="6">DUF1232 domain-containing protein</fullName>
    </recommendedName>
</protein>
<organism evidence="7 8">
    <name type="scientific">Flavobacterium suaedae</name>
    <dbReference type="NCBI Taxonomy" id="1767027"/>
    <lineage>
        <taxon>Bacteria</taxon>
        <taxon>Pseudomonadati</taxon>
        <taxon>Bacteroidota</taxon>
        <taxon>Flavobacteriia</taxon>
        <taxon>Flavobacteriales</taxon>
        <taxon>Flavobacteriaceae</taxon>
        <taxon>Flavobacterium</taxon>
    </lineage>
</organism>
<dbReference type="RefSeq" id="WP_188621820.1">
    <property type="nucleotide sequence ID" value="NZ_BMJE01000008.1"/>
</dbReference>
<dbReference type="InterPro" id="IPR010652">
    <property type="entry name" value="DUF1232"/>
</dbReference>
<evidence type="ECO:0000259" key="6">
    <source>
        <dbReference type="Pfam" id="PF06803"/>
    </source>
</evidence>
<keyword evidence="2 5" id="KW-0812">Transmembrane</keyword>
<accession>A0ABQ1K553</accession>
<dbReference type="Proteomes" id="UP000615760">
    <property type="component" value="Unassembled WGS sequence"/>
</dbReference>
<keyword evidence="8" id="KW-1185">Reference proteome</keyword>
<sequence>MKEFTEEQAKEELNRKQQKFSPKDFAKLIAKGDVLKNKFKTRKKLSKFVKDFKVLFAMVKDYYKGNYKKVPWYIISSIGATLLYVLLPTDAVPDFIPFVGYIDDATIFSLCLKIANTEVKNYLKWKEENTQDNQNPIPN</sequence>
<keyword evidence="4 5" id="KW-0472">Membrane</keyword>